<sequence>MKFKIYGLDLSDPKWEQVADRIHEAGEVLWPKEAKPITGKCKQVTEKILSLKEEDGDDSLLTLLAEWVELLQPARVDWINLLDRLKNQNSPLYFK</sequence>
<dbReference type="PANTHER" id="PTHR46862">
    <property type="entry name" value="OS07G0661900 PROTEIN"/>
    <property type="match status" value="1"/>
</dbReference>
<evidence type="ECO:0000313" key="1">
    <source>
        <dbReference type="EMBL" id="MCI40577.1"/>
    </source>
</evidence>
<keyword evidence="2" id="KW-1185">Reference proteome</keyword>
<dbReference type="EMBL" id="LXQA010281318">
    <property type="protein sequence ID" value="MCI40577.1"/>
    <property type="molecule type" value="Genomic_DNA"/>
</dbReference>
<name>A0A392RWP2_9FABA</name>
<dbReference type="AlphaFoldDB" id="A0A392RWP2"/>
<evidence type="ECO:0000313" key="2">
    <source>
        <dbReference type="Proteomes" id="UP000265520"/>
    </source>
</evidence>
<organism evidence="1 2">
    <name type="scientific">Trifolium medium</name>
    <dbReference type="NCBI Taxonomy" id="97028"/>
    <lineage>
        <taxon>Eukaryota</taxon>
        <taxon>Viridiplantae</taxon>
        <taxon>Streptophyta</taxon>
        <taxon>Embryophyta</taxon>
        <taxon>Tracheophyta</taxon>
        <taxon>Spermatophyta</taxon>
        <taxon>Magnoliopsida</taxon>
        <taxon>eudicotyledons</taxon>
        <taxon>Gunneridae</taxon>
        <taxon>Pentapetalae</taxon>
        <taxon>rosids</taxon>
        <taxon>fabids</taxon>
        <taxon>Fabales</taxon>
        <taxon>Fabaceae</taxon>
        <taxon>Papilionoideae</taxon>
        <taxon>50 kb inversion clade</taxon>
        <taxon>NPAAA clade</taxon>
        <taxon>Hologalegina</taxon>
        <taxon>IRL clade</taxon>
        <taxon>Trifolieae</taxon>
        <taxon>Trifolium</taxon>
    </lineage>
</organism>
<reference evidence="1 2" key="1">
    <citation type="journal article" date="2018" name="Front. Plant Sci.">
        <title>Red Clover (Trifolium pratense) and Zigzag Clover (T. medium) - A Picture of Genomic Similarities and Differences.</title>
        <authorList>
            <person name="Dluhosova J."/>
            <person name="Istvanek J."/>
            <person name="Nedelnik J."/>
            <person name="Repkova J."/>
        </authorList>
    </citation>
    <scope>NUCLEOTIDE SEQUENCE [LARGE SCALE GENOMIC DNA]</scope>
    <source>
        <strain evidence="2">cv. 10/8</strain>
        <tissue evidence="1">Leaf</tissue>
    </source>
</reference>
<comment type="caution">
    <text evidence="1">The sequence shown here is derived from an EMBL/GenBank/DDBJ whole genome shotgun (WGS) entry which is preliminary data.</text>
</comment>
<dbReference type="Proteomes" id="UP000265520">
    <property type="component" value="Unassembled WGS sequence"/>
</dbReference>
<accession>A0A392RWP2</accession>
<proteinExistence type="predicted"/>
<dbReference type="PANTHER" id="PTHR46862:SF2">
    <property type="entry name" value="OS02G0611400 PROTEIN"/>
    <property type="match status" value="1"/>
</dbReference>
<protein>
    <submittedName>
        <fullName evidence="1">Pentatricopeptide repeat-containing protein</fullName>
    </submittedName>
</protein>
<feature type="non-terminal residue" evidence="1">
    <location>
        <position position="95"/>
    </location>
</feature>